<protein>
    <recommendedName>
        <fullName evidence="2">DED domain-containing protein</fullName>
    </recommendedName>
</protein>
<sequence length="677" mass="77975">MGDRNYDPEQLNYNLFIFRAKKCIRDFLEAGNVDLDRLKEIFYNLNAESPTLNQQINQATTVEKIVQILEDHRIININDVSLLGRLAEELNLEDLQKAVDNYDWYHSQGIRRIALRLKAVLSNRSVQRLAGTAILVALYSERRELWEAIGETLPEAVRLTGVMEGSIAFVVESSSLSALRELWSSYKDGSLQENIRKALNDTKEVREVFDGEEFDVEVTIDEDEYRDACWNAVLVQMADRYKPTEESSSVGREHRHSLCDVDLPRVTMTELAWSDWINVREIYNESRIESNKRRKAENKVAELARELHILENERQPLVSERILQLQSELQRIQHEQGEMNRENLRLKNKLNEILSIQLDTLWESEPEDLLNVQHLTADLIKKAPDTLELAERLMSDLSKKIVSHPELHILVLMQMMQLTAKVLKSQPWYQLDDGSKMKLTSGFETMMTIVMTSVADRIVKHPDLSTDVLIQVMQENTKALQQLPWYHLDDGSKMKLTSGIEIMMTQVAEQLVNHSDLSTDVLIQVMQENTKTLQQLIPWYHIDEGSKMKLTSGIETMVTWVAEQLVNHSDLSTDVLIQVMQENTKTLQQLIPWYHIDEGSKMKLTSGIETMVTWVAEQLVNHSDLSTDVLIQVMQENTKALQQLPWQKLDDGSKMKLTSGIEIMMTSVADRLVNHSD</sequence>
<dbReference type="KEGG" id="epa:110234834"/>
<keyword evidence="4" id="KW-1185">Reference proteome</keyword>
<reference evidence="3" key="1">
    <citation type="submission" date="2022-11" db="UniProtKB">
        <authorList>
            <consortium name="EnsemblMetazoa"/>
        </authorList>
    </citation>
    <scope>IDENTIFICATION</scope>
</reference>
<evidence type="ECO:0000256" key="1">
    <source>
        <dbReference type="SAM" id="Coils"/>
    </source>
</evidence>
<dbReference type="Proteomes" id="UP000887567">
    <property type="component" value="Unplaced"/>
</dbReference>
<dbReference type="RefSeq" id="XP_020895892.1">
    <property type="nucleotide sequence ID" value="XM_021040233.2"/>
</dbReference>
<dbReference type="InterPro" id="IPR001875">
    <property type="entry name" value="DED_dom"/>
</dbReference>
<keyword evidence="1" id="KW-0175">Coiled coil</keyword>
<dbReference type="PROSITE" id="PS50168">
    <property type="entry name" value="DED"/>
    <property type="match status" value="1"/>
</dbReference>
<dbReference type="AlphaFoldDB" id="A0A913WY45"/>
<dbReference type="GeneID" id="110234834"/>
<evidence type="ECO:0000259" key="2">
    <source>
        <dbReference type="PROSITE" id="PS50168"/>
    </source>
</evidence>
<feature type="domain" description="DED" evidence="2">
    <location>
        <begin position="32"/>
        <end position="101"/>
    </location>
</feature>
<evidence type="ECO:0000313" key="3">
    <source>
        <dbReference type="EnsemblMetazoa" id="XP_020895892.1"/>
    </source>
</evidence>
<feature type="coiled-coil region" evidence="1">
    <location>
        <begin position="286"/>
        <end position="352"/>
    </location>
</feature>
<dbReference type="EnsemblMetazoa" id="XM_021040233.2">
    <property type="protein sequence ID" value="XP_020895892.1"/>
    <property type="gene ID" value="LOC110234834"/>
</dbReference>
<dbReference type="OrthoDB" id="10355969at2759"/>
<evidence type="ECO:0000313" key="4">
    <source>
        <dbReference type="Proteomes" id="UP000887567"/>
    </source>
</evidence>
<accession>A0A913WY45</accession>
<proteinExistence type="predicted"/>
<organism evidence="3 4">
    <name type="scientific">Exaiptasia diaphana</name>
    <name type="common">Tropical sea anemone</name>
    <name type="synonym">Aiptasia pulchella</name>
    <dbReference type="NCBI Taxonomy" id="2652724"/>
    <lineage>
        <taxon>Eukaryota</taxon>
        <taxon>Metazoa</taxon>
        <taxon>Cnidaria</taxon>
        <taxon>Anthozoa</taxon>
        <taxon>Hexacorallia</taxon>
        <taxon>Actiniaria</taxon>
        <taxon>Aiptasiidae</taxon>
        <taxon>Exaiptasia</taxon>
    </lineage>
</organism>
<name>A0A913WY45_EXADI</name>
<dbReference type="GO" id="GO:0042981">
    <property type="term" value="P:regulation of apoptotic process"/>
    <property type="evidence" value="ECO:0007669"/>
    <property type="project" value="InterPro"/>
</dbReference>